<accession>A0A822Z6V5</accession>
<keyword evidence="2" id="KW-1185">Reference proteome</keyword>
<protein>
    <submittedName>
        <fullName evidence="1">Uncharacterized protein</fullName>
    </submittedName>
</protein>
<dbReference type="EMBL" id="DUZY01000005">
    <property type="protein sequence ID" value="DAD40313.1"/>
    <property type="molecule type" value="Genomic_DNA"/>
</dbReference>
<gene>
    <name evidence="1" type="ORF">HUJ06_014636</name>
</gene>
<proteinExistence type="predicted"/>
<name>A0A822Z6V5_NELNU</name>
<evidence type="ECO:0000313" key="1">
    <source>
        <dbReference type="EMBL" id="DAD40313.1"/>
    </source>
</evidence>
<reference evidence="1 2" key="1">
    <citation type="journal article" date="2020" name="Mol. Biol. Evol.">
        <title>Distinct Expression and Methylation Patterns for Genes with Different Fates following a Single Whole-Genome Duplication in Flowering Plants.</title>
        <authorList>
            <person name="Shi T."/>
            <person name="Rahmani R.S."/>
            <person name="Gugger P.F."/>
            <person name="Wang M."/>
            <person name="Li H."/>
            <person name="Zhang Y."/>
            <person name="Li Z."/>
            <person name="Wang Q."/>
            <person name="Van de Peer Y."/>
            <person name="Marchal K."/>
            <person name="Chen J."/>
        </authorList>
    </citation>
    <scope>NUCLEOTIDE SEQUENCE [LARGE SCALE GENOMIC DNA]</scope>
    <source>
        <tissue evidence="1">Leaf</tissue>
    </source>
</reference>
<organism evidence="1 2">
    <name type="scientific">Nelumbo nucifera</name>
    <name type="common">Sacred lotus</name>
    <dbReference type="NCBI Taxonomy" id="4432"/>
    <lineage>
        <taxon>Eukaryota</taxon>
        <taxon>Viridiplantae</taxon>
        <taxon>Streptophyta</taxon>
        <taxon>Embryophyta</taxon>
        <taxon>Tracheophyta</taxon>
        <taxon>Spermatophyta</taxon>
        <taxon>Magnoliopsida</taxon>
        <taxon>Proteales</taxon>
        <taxon>Nelumbonaceae</taxon>
        <taxon>Nelumbo</taxon>
    </lineage>
</organism>
<comment type="caution">
    <text evidence="1">The sequence shown here is derived from an EMBL/GenBank/DDBJ whole genome shotgun (WGS) entry which is preliminary data.</text>
</comment>
<sequence>MKILAWYWQGIGSPRAVRHLSKLLTSTLPEIIFLSENKASSSRIRKILHQLNWNCFHCVDVVGLSGGLCLF</sequence>
<dbReference type="Proteomes" id="UP000607653">
    <property type="component" value="Unassembled WGS sequence"/>
</dbReference>
<evidence type="ECO:0000313" key="2">
    <source>
        <dbReference type="Proteomes" id="UP000607653"/>
    </source>
</evidence>
<dbReference type="AlphaFoldDB" id="A0A822Z6V5"/>